<sequence length="156" mass="18488">MPTVPWLHFYHSFCTNIWERYKVQHVKKKKDELEMCGRNGSIDCSLDEPTNFFVIENVGFDPTEVRLRRVRQYNPSHHRPLCLKWGKLLQVCLHYRWLLCFADDVYGSKKFWRLRHAKSCLILALQKAELPFLLKRTPCLLTDIQMIAVAIPRTGN</sequence>
<dbReference type="AlphaFoldDB" id="A0A183EZG0"/>
<gene>
    <name evidence="1" type="ORF">GPUH_LOCUS26350</name>
</gene>
<keyword evidence="2" id="KW-1185">Reference proteome</keyword>
<evidence type="ECO:0000313" key="3">
    <source>
        <dbReference type="WBParaSite" id="GPUH_0002638101-mRNA-1"/>
    </source>
</evidence>
<evidence type="ECO:0000313" key="2">
    <source>
        <dbReference type="Proteomes" id="UP000271098"/>
    </source>
</evidence>
<dbReference type="EMBL" id="UYRT01110191">
    <property type="protein sequence ID" value="VDN45432.1"/>
    <property type="molecule type" value="Genomic_DNA"/>
</dbReference>
<dbReference type="Proteomes" id="UP000271098">
    <property type="component" value="Unassembled WGS sequence"/>
</dbReference>
<evidence type="ECO:0000313" key="1">
    <source>
        <dbReference type="EMBL" id="VDN45432.1"/>
    </source>
</evidence>
<protein>
    <submittedName>
        <fullName evidence="3">DDE_5 domain-containing protein</fullName>
    </submittedName>
</protein>
<organism evidence="3">
    <name type="scientific">Gongylonema pulchrum</name>
    <dbReference type="NCBI Taxonomy" id="637853"/>
    <lineage>
        <taxon>Eukaryota</taxon>
        <taxon>Metazoa</taxon>
        <taxon>Ecdysozoa</taxon>
        <taxon>Nematoda</taxon>
        <taxon>Chromadorea</taxon>
        <taxon>Rhabditida</taxon>
        <taxon>Spirurina</taxon>
        <taxon>Spiruromorpha</taxon>
        <taxon>Spiruroidea</taxon>
        <taxon>Gongylonematidae</taxon>
        <taxon>Gongylonema</taxon>
    </lineage>
</organism>
<reference evidence="1 2" key="2">
    <citation type="submission" date="2018-11" db="EMBL/GenBank/DDBJ databases">
        <authorList>
            <consortium name="Pathogen Informatics"/>
        </authorList>
    </citation>
    <scope>NUCLEOTIDE SEQUENCE [LARGE SCALE GENOMIC DNA]</scope>
</reference>
<reference evidence="3" key="1">
    <citation type="submission" date="2016-06" db="UniProtKB">
        <authorList>
            <consortium name="WormBaseParasite"/>
        </authorList>
    </citation>
    <scope>IDENTIFICATION</scope>
</reference>
<dbReference type="WBParaSite" id="GPUH_0002638101-mRNA-1">
    <property type="protein sequence ID" value="GPUH_0002638101-mRNA-1"/>
    <property type="gene ID" value="GPUH_0002638101"/>
</dbReference>
<name>A0A183EZG0_9BILA</name>
<proteinExistence type="predicted"/>
<accession>A0A183EZG0</accession>